<organism evidence="4 5">
    <name type="scientific">Vagococcus silagei</name>
    <dbReference type="NCBI Taxonomy" id="2508885"/>
    <lineage>
        <taxon>Bacteria</taxon>
        <taxon>Bacillati</taxon>
        <taxon>Bacillota</taxon>
        <taxon>Bacilli</taxon>
        <taxon>Lactobacillales</taxon>
        <taxon>Enterococcaceae</taxon>
        <taxon>Vagococcus</taxon>
    </lineage>
</organism>
<dbReference type="GO" id="GO:0016787">
    <property type="term" value="F:hydrolase activity"/>
    <property type="evidence" value="ECO:0007669"/>
    <property type="project" value="UniProtKB-UniRule"/>
</dbReference>
<dbReference type="PANTHER" id="PTHR11124">
    <property type="entry name" value="VACUOLAR SORTING PROTEIN VPS29"/>
    <property type="match status" value="1"/>
</dbReference>
<gene>
    <name evidence="4" type="ORF">ESZ54_03615</name>
</gene>
<dbReference type="InterPro" id="IPR024654">
    <property type="entry name" value="Calcineurin-like_PHP_lpxH"/>
</dbReference>
<accession>A0A4S3B7B3</accession>
<dbReference type="InterPro" id="IPR041802">
    <property type="entry name" value="MPP_YfcE"/>
</dbReference>
<keyword evidence="2" id="KW-0479">Metal-binding</keyword>
<name>A0A4S3B7B3_9ENTE</name>
<keyword evidence="5" id="KW-1185">Reference proteome</keyword>
<dbReference type="SUPFAM" id="SSF56300">
    <property type="entry name" value="Metallo-dependent phosphatases"/>
    <property type="match status" value="1"/>
</dbReference>
<dbReference type="Gene3D" id="3.60.21.10">
    <property type="match status" value="1"/>
</dbReference>
<dbReference type="AlphaFoldDB" id="A0A4S3B7B3"/>
<dbReference type="RefSeq" id="WP_136136321.1">
    <property type="nucleotide sequence ID" value="NZ_SDGV01000008.1"/>
</dbReference>
<proteinExistence type="inferred from homology"/>
<dbReference type="Pfam" id="PF12850">
    <property type="entry name" value="Metallophos_2"/>
    <property type="match status" value="1"/>
</dbReference>
<evidence type="ECO:0000256" key="1">
    <source>
        <dbReference type="ARBA" id="ARBA00008950"/>
    </source>
</evidence>
<dbReference type="InterPro" id="IPR000979">
    <property type="entry name" value="Phosphodiesterase_MJ0936/Vps29"/>
</dbReference>
<dbReference type="GO" id="GO:0046872">
    <property type="term" value="F:metal ion binding"/>
    <property type="evidence" value="ECO:0007669"/>
    <property type="project" value="UniProtKB-KW"/>
</dbReference>
<evidence type="ECO:0000313" key="4">
    <source>
        <dbReference type="EMBL" id="THB61743.1"/>
    </source>
</evidence>
<protein>
    <recommendedName>
        <fullName evidence="2">Phosphoesterase</fullName>
        <ecNumber evidence="2">3.1.4.-</ecNumber>
    </recommendedName>
</protein>
<dbReference type="Proteomes" id="UP000310506">
    <property type="component" value="Unassembled WGS sequence"/>
</dbReference>
<sequence>MKLLVVSDNHGDRHALVDLAAKREKEVDAMFHCGDSELPARDPLWQKFVVVQGNCDYDPGYQQKQVVEIGNERIFMSHGHLYQVNSGLMNLSLAGREENATIVLYGHTHRLGVEIHEGQLILNSGSISQPRGRFAPLKTYAIIEVSSDEFVVRYYNESHEEVTELTTTFNRN</sequence>
<evidence type="ECO:0000313" key="5">
    <source>
        <dbReference type="Proteomes" id="UP000310506"/>
    </source>
</evidence>
<reference evidence="4 5" key="1">
    <citation type="submission" date="2019-01" db="EMBL/GenBank/DDBJ databases">
        <title>Vagococcus silagei sp. nov. isolated from brewer's grain.</title>
        <authorList>
            <person name="Guu J.-R."/>
        </authorList>
    </citation>
    <scope>NUCLEOTIDE SEQUENCE [LARGE SCALE GENOMIC DNA]</scope>
    <source>
        <strain evidence="4 5">2B-2</strain>
    </source>
</reference>
<feature type="domain" description="Calcineurin-like phosphoesterase" evidence="3">
    <location>
        <begin position="1"/>
        <end position="147"/>
    </location>
</feature>
<evidence type="ECO:0000259" key="3">
    <source>
        <dbReference type="Pfam" id="PF12850"/>
    </source>
</evidence>
<dbReference type="EC" id="3.1.4.-" evidence="2"/>
<dbReference type="OrthoDB" id="9800565at2"/>
<comment type="caution">
    <text evidence="4">The sequence shown here is derived from an EMBL/GenBank/DDBJ whole genome shotgun (WGS) entry which is preliminary data.</text>
</comment>
<dbReference type="EMBL" id="SDGV01000008">
    <property type="protein sequence ID" value="THB61743.1"/>
    <property type="molecule type" value="Genomic_DNA"/>
</dbReference>
<evidence type="ECO:0000256" key="2">
    <source>
        <dbReference type="RuleBase" id="RU362039"/>
    </source>
</evidence>
<dbReference type="CDD" id="cd00841">
    <property type="entry name" value="MPP_YfcE"/>
    <property type="match status" value="1"/>
</dbReference>
<comment type="cofactor">
    <cofactor evidence="2">
        <name>a divalent metal cation</name>
        <dbReference type="ChEBI" id="CHEBI:60240"/>
    </cofactor>
</comment>
<comment type="similarity">
    <text evidence="1 2">Belongs to the metallophosphoesterase superfamily. YfcE family.</text>
</comment>
<dbReference type="InterPro" id="IPR029052">
    <property type="entry name" value="Metallo-depent_PP-like"/>
</dbReference>
<dbReference type="NCBIfam" id="TIGR00040">
    <property type="entry name" value="yfcE"/>
    <property type="match status" value="1"/>
</dbReference>